<keyword evidence="1" id="KW-0597">Phosphoprotein</keyword>
<sequence>MQREPSVFLQDILVAAEKIEKYTQGLSYDDFLDNDLISDAVIKNILVIGEAAKNIPNEMRQASPHIEWRKMAGMRDMMIHGYFSINYRIVWDVVQNKIPKLKQHIKQLLNEREI</sequence>
<dbReference type="Proteomes" id="UP000559598">
    <property type="component" value="Unassembled WGS sequence"/>
</dbReference>
<dbReference type="GO" id="GO:0004540">
    <property type="term" value="F:RNA nuclease activity"/>
    <property type="evidence" value="ECO:0007669"/>
    <property type="project" value="InterPro"/>
</dbReference>
<dbReference type="PANTHER" id="PTHR34139:SF1">
    <property type="entry name" value="RNASE MJ1380-RELATED"/>
    <property type="match status" value="1"/>
</dbReference>
<evidence type="ECO:0000256" key="3">
    <source>
        <dbReference type="ARBA" id="ARBA00022722"/>
    </source>
</evidence>
<accession>A0A840DN90</accession>
<evidence type="ECO:0000313" key="7">
    <source>
        <dbReference type="EMBL" id="MBB4074544.1"/>
    </source>
</evidence>
<dbReference type="AlphaFoldDB" id="A0A840DN90"/>
<keyword evidence="4" id="KW-0547">Nucleotide-binding</keyword>
<keyword evidence="8" id="KW-1185">Reference proteome</keyword>
<evidence type="ECO:0000313" key="8">
    <source>
        <dbReference type="Proteomes" id="UP000559598"/>
    </source>
</evidence>
<keyword evidence="3" id="KW-0540">Nuclease</keyword>
<protein>
    <submittedName>
        <fullName evidence="7">Uncharacterized protein with HEPN domain</fullName>
    </submittedName>
</protein>
<dbReference type="GO" id="GO:0016787">
    <property type="term" value="F:hydrolase activity"/>
    <property type="evidence" value="ECO:0007669"/>
    <property type="project" value="UniProtKB-KW"/>
</dbReference>
<dbReference type="InterPro" id="IPR008201">
    <property type="entry name" value="HepT-like"/>
</dbReference>
<dbReference type="GO" id="GO:0110001">
    <property type="term" value="C:toxin-antitoxin complex"/>
    <property type="evidence" value="ECO:0007669"/>
    <property type="project" value="InterPro"/>
</dbReference>
<dbReference type="Pfam" id="PF01934">
    <property type="entry name" value="HepT-like"/>
    <property type="match status" value="1"/>
</dbReference>
<evidence type="ECO:0000256" key="6">
    <source>
        <dbReference type="ARBA" id="ARBA00024207"/>
    </source>
</evidence>
<dbReference type="Gene3D" id="1.20.120.580">
    <property type="entry name" value="bsu32300-like"/>
    <property type="match status" value="1"/>
</dbReference>
<evidence type="ECO:0000256" key="1">
    <source>
        <dbReference type="ARBA" id="ARBA00022553"/>
    </source>
</evidence>
<name>A0A840DN90_9BACL</name>
<proteinExistence type="inferred from homology"/>
<dbReference type="EMBL" id="JACIDE010000016">
    <property type="protein sequence ID" value="MBB4074544.1"/>
    <property type="molecule type" value="Genomic_DNA"/>
</dbReference>
<comment type="similarity">
    <text evidence="6">Belongs to the HepT RNase toxin family.</text>
</comment>
<dbReference type="GO" id="GO:0000166">
    <property type="term" value="F:nucleotide binding"/>
    <property type="evidence" value="ECO:0007669"/>
    <property type="project" value="UniProtKB-KW"/>
</dbReference>
<dbReference type="InterPro" id="IPR037038">
    <property type="entry name" value="HepT-like_sf"/>
</dbReference>
<dbReference type="InterPro" id="IPR051813">
    <property type="entry name" value="HepT_RNase_toxin"/>
</dbReference>
<evidence type="ECO:0000256" key="2">
    <source>
        <dbReference type="ARBA" id="ARBA00022649"/>
    </source>
</evidence>
<comment type="caution">
    <text evidence="7">The sequence shown here is derived from an EMBL/GenBank/DDBJ whole genome shotgun (WGS) entry which is preliminary data.</text>
</comment>
<reference evidence="7 8" key="1">
    <citation type="submission" date="2020-08" db="EMBL/GenBank/DDBJ databases">
        <title>Genomic Encyclopedia of Type Strains, Phase IV (KMG-IV): sequencing the most valuable type-strain genomes for metagenomic binning, comparative biology and taxonomic classification.</title>
        <authorList>
            <person name="Goeker M."/>
        </authorList>
    </citation>
    <scope>NUCLEOTIDE SEQUENCE [LARGE SCALE GENOMIC DNA]</scope>
    <source>
        <strain evidence="7 8">DSM 17075</strain>
    </source>
</reference>
<dbReference type="PANTHER" id="PTHR34139">
    <property type="entry name" value="UPF0331 PROTEIN MJ0127"/>
    <property type="match status" value="1"/>
</dbReference>
<keyword evidence="5" id="KW-0378">Hydrolase</keyword>
<keyword evidence="2" id="KW-1277">Toxin-antitoxin system</keyword>
<dbReference type="RefSeq" id="WP_183184913.1">
    <property type="nucleotide sequence ID" value="NZ_BMNP01000015.1"/>
</dbReference>
<organism evidence="7 8">
    <name type="scientific">Anoxybacteroides voinovskiense</name>
    <dbReference type="NCBI Taxonomy" id="230470"/>
    <lineage>
        <taxon>Bacteria</taxon>
        <taxon>Bacillati</taxon>
        <taxon>Bacillota</taxon>
        <taxon>Bacilli</taxon>
        <taxon>Bacillales</taxon>
        <taxon>Anoxybacillaceae</taxon>
        <taxon>Anoxybacteroides</taxon>
    </lineage>
</organism>
<evidence type="ECO:0000256" key="4">
    <source>
        <dbReference type="ARBA" id="ARBA00022741"/>
    </source>
</evidence>
<gene>
    <name evidence="7" type="ORF">GGR02_002311</name>
</gene>
<evidence type="ECO:0000256" key="5">
    <source>
        <dbReference type="ARBA" id="ARBA00022801"/>
    </source>
</evidence>